<gene>
    <name evidence="1" type="ORF">F4821DRAFT_256830</name>
</gene>
<evidence type="ECO:0000313" key="2">
    <source>
        <dbReference type="Proteomes" id="UP001497680"/>
    </source>
</evidence>
<dbReference type="EMBL" id="MU394295">
    <property type="protein sequence ID" value="KAI6089406.1"/>
    <property type="molecule type" value="Genomic_DNA"/>
</dbReference>
<name>A0ACC0DA53_9PEZI</name>
<evidence type="ECO:0000313" key="1">
    <source>
        <dbReference type="EMBL" id="KAI6089406.1"/>
    </source>
</evidence>
<proteinExistence type="predicted"/>
<comment type="caution">
    <text evidence="1">The sequence shown here is derived from an EMBL/GenBank/DDBJ whole genome shotgun (WGS) entry which is preliminary data.</text>
</comment>
<keyword evidence="2" id="KW-1185">Reference proteome</keyword>
<dbReference type="Proteomes" id="UP001497680">
    <property type="component" value="Unassembled WGS sequence"/>
</dbReference>
<sequence length="268" mass="30606">MDASTRTASAAVRGMHAYKYDDCPLPEGHIRIIFLKPSANRNSDIVIELQSYSIDEIVRNPDDYQFTALSYHWGDGDASHDVFVDEPVPTPGPEEVTEVETSLQQRAGRLKVRPNLHAFLLEWRDSENELALWIDDICLNQRDNREKAGQVPRMGTIFSTAANVCIWLGPADEDGKTDRAMDFIKPVLQNCDTAELFTSNNAEAWSELLYLMRSEYFSRRWIIQEVALAKYAEIRCGSKVVHWKDFSDAVSIFALSFNIIREFFEDDS</sequence>
<protein>
    <submittedName>
        <fullName evidence="1">Heterokaryon incompatibility protein-domain-containing protein</fullName>
    </submittedName>
</protein>
<organism evidence="1 2">
    <name type="scientific">Hypoxylon rubiginosum</name>
    <dbReference type="NCBI Taxonomy" id="110542"/>
    <lineage>
        <taxon>Eukaryota</taxon>
        <taxon>Fungi</taxon>
        <taxon>Dikarya</taxon>
        <taxon>Ascomycota</taxon>
        <taxon>Pezizomycotina</taxon>
        <taxon>Sordariomycetes</taxon>
        <taxon>Xylariomycetidae</taxon>
        <taxon>Xylariales</taxon>
        <taxon>Hypoxylaceae</taxon>
        <taxon>Hypoxylon</taxon>
    </lineage>
</organism>
<accession>A0ACC0DA53</accession>
<reference evidence="1 2" key="1">
    <citation type="journal article" date="2022" name="New Phytol.">
        <title>Ecological generalism drives hyperdiversity of secondary metabolite gene clusters in xylarialean endophytes.</title>
        <authorList>
            <person name="Franco M.E.E."/>
            <person name="Wisecaver J.H."/>
            <person name="Arnold A.E."/>
            <person name="Ju Y.M."/>
            <person name="Slot J.C."/>
            <person name="Ahrendt S."/>
            <person name="Moore L.P."/>
            <person name="Eastman K.E."/>
            <person name="Scott K."/>
            <person name="Konkel Z."/>
            <person name="Mondo S.J."/>
            <person name="Kuo A."/>
            <person name="Hayes R.D."/>
            <person name="Haridas S."/>
            <person name="Andreopoulos B."/>
            <person name="Riley R."/>
            <person name="LaButti K."/>
            <person name="Pangilinan J."/>
            <person name="Lipzen A."/>
            <person name="Amirebrahimi M."/>
            <person name="Yan J."/>
            <person name="Adam C."/>
            <person name="Keymanesh K."/>
            <person name="Ng V."/>
            <person name="Louie K."/>
            <person name="Northen T."/>
            <person name="Drula E."/>
            <person name="Henrissat B."/>
            <person name="Hsieh H.M."/>
            <person name="Youens-Clark K."/>
            <person name="Lutzoni F."/>
            <person name="Miadlikowska J."/>
            <person name="Eastwood D.C."/>
            <person name="Hamelin R.C."/>
            <person name="Grigoriev I.V."/>
            <person name="U'Ren J.M."/>
        </authorList>
    </citation>
    <scope>NUCLEOTIDE SEQUENCE [LARGE SCALE GENOMIC DNA]</scope>
    <source>
        <strain evidence="1 2">ER1909</strain>
    </source>
</reference>